<dbReference type="GO" id="GO:0003678">
    <property type="term" value="F:DNA helicase activity"/>
    <property type="evidence" value="ECO:0007669"/>
    <property type="project" value="TreeGrafter"/>
</dbReference>
<keyword evidence="3" id="KW-1185">Reference proteome</keyword>
<feature type="domain" description="ATP-dependent helicase C-terminal" evidence="1">
    <location>
        <begin position="34"/>
        <end position="151"/>
    </location>
</feature>
<dbReference type="GO" id="GO:1904430">
    <property type="term" value="P:negative regulation of t-circle formation"/>
    <property type="evidence" value="ECO:0007669"/>
    <property type="project" value="TreeGrafter"/>
</dbReference>
<feature type="non-terminal residue" evidence="2">
    <location>
        <position position="151"/>
    </location>
</feature>
<dbReference type="GO" id="GO:0003676">
    <property type="term" value="F:nucleic acid binding"/>
    <property type="evidence" value="ECO:0007669"/>
    <property type="project" value="InterPro"/>
</dbReference>
<evidence type="ECO:0000313" key="3">
    <source>
        <dbReference type="Proteomes" id="UP001196413"/>
    </source>
</evidence>
<dbReference type="GO" id="GO:0070182">
    <property type="term" value="F:DNA polymerase binding"/>
    <property type="evidence" value="ECO:0007669"/>
    <property type="project" value="TreeGrafter"/>
</dbReference>
<dbReference type="SMART" id="SM00491">
    <property type="entry name" value="HELICc2"/>
    <property type="match status" value="1"/>
</dbReference>
<evidence type="ECO:0000313" key="2">
    <source>
        <dbReference type="EMBL" id="KAJ1370784.1"/>
    </source>
</evidence>
<accession>A0AAD5R930</accession>
<dbReference type="GO" id="GO:0090657">
    <property type="term" value="P:telomeric loop disassembly"/>
    <property type="evidence" value="ECO:0007669"/>
    <property type="project" value="TreeGrafter"/>
</dbReference>
<dbReference type="AlphaFoldDB" id="A0AAD5R930"/>
<dbReference type="GO" id="GO:0045910">
    <property type="term" value="P:negative regulation of DNA recombination"/>
    <property type="evidence" value="ECO:0007669"/>
    <property type="project" value="TreeGrafter"/>
</dbReference>
<evidence type="ECO:0000259" key="1">
    <source>
        <dbReference type="SMART" id="SM00491"/>
    </source>
</evidence>
<reference evidence="2" key="1">
    <citation type="submission" date="2021-06" db="EMBL/GenBank/DDBJ databases">
        <title>Parelaphostrongylus tenuis whole genome reference sequence.</title>
        <authorList>
            <person name="Garwood T.J."/>
            <person name="Larsen P.A."/>
            <person name="Fountain-Jones N.M."/>
            <person name="Garbe J.R."/>
            <person name="Macchietto M.G."/>
            <person name="Kania S.A."/>
            <person name="Gerhold R.W."/>
            <person name="Richards J.E."/>
            <person name="Wolf T.M."/>
        </authorList>
    </citation>
    <scope>NUCLEOTIDE SEQUENCE</scope>
    <source>
        <strain evidence="2">MNPRO001-30</strain>
        <tissue evidence="2">Meninges</tissue>
    </source>
</reference>
<dbReference type="EMBL" id="JAHQIW010006857">
    <property type="protein sequence ID" value="KAJ1370784.1"/>
    <property type="molecule type" value="Genomic_DNA"/>
</dbReference>
<dbReference type="GO" id="GO:0005524">
    <property type="term" value="F:ATP binding"/>
    <property type="evidence" value="ECO:0007669"/>
    <property type="project" value="InterPro"/>
</dbReference>
<dbReference type="Proteomes" id="UP001196413">
    <property type="component" value="Unassembled WGS sequence"/>
</dbReference>
<protein>
    <recommendedName>
        <fullName evidence="1">ATP-dependent helicase C-terminal domain-containing protein</fullName>
    </recommendedName>
</protein>
<organism evidence="2 3">
    <name type="scientific">Parelaphostrongylus tenuis</name>
    <name type="common">Meningeal worm</name>
    <dbReference type="NCBI Taxonomy" id="148309"/>
    <lineage>
        <taxon>Eukaryota</taxon>
        <taxon>Metazoa</taxon>
        <taxon>Ecdysozoa</taxon>
        <taxon>Nematoda</taxon>
        <taxon>Chromadorea</taxon>
        <taxon>Rhabditida</taxon>
        <taxon>Rhabditina</taxon>
        <taxon>Rhabditomorpha</taxon>
        <taxon>Strongyloidea</taxon>
        <taxon>Metastrongylidae</taxon>
        <taxon>Parelaphostrongylus</taxon>
    </lineage>
</organism>
<sequence length="151" mass="17171">MFRHTNTYAVGIAESIISIAKTVPQGILVFFASYNLMDHLISKFKELKDSNQKLSSKSYWDQMTEAKLVVVEPKQKSHLARVRSEFTRGVQNEQGAMFFAVCRGKVSEGIDFSDKCSRAVCIIGVPYPPLMDVRICLKRLYLNEIKAEDKM</sequence>
<dbReference type="InterPro" id="IPR006555">
    <property type="entry name" value="ATP-dep_Helicase_C"/>
</dbReference>
<dbReference type="GO" id="GO:0010569">
    <property type="term" value="P:regulation of double-strand break repair via homologous recombination"/>
    <property type="evidence" value="ECO:0007669"/>
    <property type="project" value="TreeGrafter"/>
</dbReference>
<dbReference type="Gene3D" id="3.40.50.300">
    <property type="entry name" value="P-loop containing nucleotide triphosphate hydrolases"/>
    <property type="match status" value="1"/>
</dbReference>
<proteinExistence type="predicted"/>
<dbReference type="InterPro" id="IPR045028">
    <property type="entry name" value="DinG/Rad3-like"/>
</dbReference>
<dbReference type="GO" id="GO:0016818">
    <property type="term" value="F:hydrolase activity, acting on acid anhydrides, in phosphorus-containing anhydrides"/>
    <property type="evidence" value="ECO:0007669"/>
    <property type="project" value="InterPro"/>
</dbReference>
<name>A0AAD5R930_PARTN</name>
<dbReference type="PANTHER" id="PTHR11472:SF34">
    <property type="entry name" value="REGULATOR OF TELOMERE ELONGATION HELICASE 1"/>
    <property type="match status" value="1"/>
</dbReference>
<dbReference type="GO" id="GO:0005634">
    <property type="term" value="C:nucleus"/>
    <property type="evidence" value="ECO:0007669"/>
    <property type="project" value="TreeGrafter"/>
</dbReference>
<dbReference type="PANTHER" id="PTHR11472">
    <property type="entry name" value="DNA REPAIR DEAD HELICASE RAD3/XP-D SUBFAMILY MEMBER"/>
    <property type="match status" value="1"/>
</dbReference>
<gene>
    <name evidence="2" type="ORF">KIN20_032591</name>
</gene>
<comment type="caution">
    <text evidence="2">The sequence shown here is derived from an EMBL/GenBank/DDBJ whole genome shotgun (WGS) entry which is preliminary data.</text>
</comment>
<dbReference type="InterPro" id="IPR027417">
    <property type="entry name" value="P-loop_NTPase"/>
</dbReference>
<dbReference type="Pfam" id="PF13307">
    <property type="entry name" value="Helicase_C_2"/>
    <property type="match status" value="1"/>
</dbReference>